<dbReference type="GO" id="GO:0009378">
    <property type="term" value="F:four-way junction helicase activity"/>
    <property type="evidence" value="ECO:0007669"/>
    <property type="project" value="TreeGrafter"/>
</dbReference>
<comment type="catalytic activity">
    <reaction evidence="2">
        <text>Couples ATP hydrolysis with the unwinding of duplex DNA by translocating in the 3'-5' direction.</text>
        <dbReference type="EC" id="5.6.2.4"/>
    </reaction>
</comment>
<feature type="region of interest" description="Disordered" evidence="4">
    <location>
        <begin position="129"/>
        <end position="157"/>
    </location>
</feature>
<feature type="non-terminal residue" evidence="6">
    <location>
        <position position="372"/>
    </location>
</feature>
<dbReference type="GO" id="GO:0043138">
    <property type="term" value="F:3'-5' DNA helicase activity"/>
    <property type="evidence" value="ECO:0007669"/>
    <property type="project" value="UniProtKB-EC"/>
</dbReference>
<accession>A0A409X9D3</accession>
<evidence type="ECO:0000313" key="7">
    <source>
        <dbReference type="Proteomes" id="UP000284842"/>
    </source>
</evidence>
<comment type="caution">
    <text evidence="6">The sequence shown here is derived from an EMBL/GenBank/DDBJ whole genome shotgun (WGS) entry which is preliminary data.</text>
</comment>
<evidence type="ECO:0000256" key="2">
    <source>
        <dbReference type="ARBA" id="ARBA00034617"/>
    </source>
</evidence>
<dbReference type="PANTHER" id="PTHR13710:SF154">
    <property type="entry name" value="RECQ HELICASE, PUTATIVE (AFU_ORTHOLOGUE AFUA_6G14720)-RELATED"/>
    <property type="match status" value="1"/>
</dbReference>
<dbReference type="InterPro" id="IPR027417">
    <property type="entry name" value="P-loop_NTPase"/>
</dbReference>
<evidence type="ECO:0000256" key="1">
    <source>
        <dbReference type="ARBA" id="ARBA00005446"/>
    </source>
</evidence>
<dbReference type="SMART" id="SM00490">
    <property type="entry name" value="HELICc"/>
    <property type="match status" value="1"/>
</dbReference>
<organism evidence="6 7">
    <name type="scientific">Panaeolus cyanescens</name>
    <dbReference type="NCBI Taxonomy" id="181874"/>
    <lineage>
        <taxon>Eukaryota</taxon>
        <taxon>Fungi</taxon>
        <taxon>Dikarya</taxon>
        <taxon>Basidiomycota</taxon>
        <taxon>Agaricomycotina</taxon>
        <taxon>Agaricomycetes</taxon>
        <taxon>Agaricomycetidae</taxon>
        <taxon>Agaricales</taxon>
        <taxon>Agaricineae</taxon>
        <taxon>Galeropsidaceae</taxon>
        <taxon>Panaeolus</taxon>
    </lineage>
</organism>
<dbReference type="EC" id="5.6.2.4" evidence="3"/>
<name>A0A409X9D3_9AGAR</name>
<sequence length="372" mass="41708">MDRSIVAYYHALVGDKRKRELEEKLASGEIRILFCTDAVGMGCDMRNIQRVVLWGLPPTFCSLVQRAGRAARDLTQQGEAILIVSSHTFSHSVVVDSTSTVTVDDEEPEASGVVIAEATGAMVDAEGARVSTADDDESENEATNTVQQAHSKKTKKWSKPATHIREIVALSDYMTAKACRRNSWDSFFSNSKKLPLIYPKTTSYKPIPNMRCCDNCEPARFAVETIKTYAPLGLKTGKKKAVPEGEKARICQYLEEWRDGELYLGYYPDGDGALSAATLMPDNVIQKLAGCGERPRTYGELRRHIRWGLIHDTKTDEANDLGKKFLQALNTLYDSMDLRDQQIEAMEMYVAQVEEIYKAEKRLEQARADYRA</sequence>
<dbReference type="InterPro" id="IPR001650">
    <property type="entry name" value="Helicase_C-like"/>
</dbReference>
<proteinExistence type="inferred from homology"/>
<dbReference type="PANTHER" id="PTHR13710">
    <property type="entry name" value="DNA HELICASE RECQ FAMILY MEMBER"/>
    <property type="match status" value="1"/>
</dbReference>
<evidence type="ECO:0000256" key="4">
    <source>
        <dbReference type="SAM" id="MobiDB-lite"/>
    </source>
</evidence>
<dbReference type="Gene3D" id="3.40.50.300">
    <property type="entry name" value="P-loop containing nucleotide triphosphate hydrolases"/>
    <property type="match status" value="1"/>
</dbReference>
<evidence type="ECO:0000313" key="6">
    <source>
        <dbReference type="EMBL" id="PPQ87408.1"/>
    </source>
</evidence>
<dbReference type="STRING" id="181874.A0A409X9D3"/>
<dbReference type="InParanoid" id="A0A409X9D3"/>
<dbReference type="Proteomes" id="UP000284842">
    <property type="component" value="Unassembled WGS sequence"/>
</dbReference>
<dbReference type="EMBL" id="NHTK01004270">
    <property type="protein sequence ID" value="PPQ87408.1"/>
    <property type="molecule type" value="Genomic_DNA"/>
</dbReference>
<dbReference type="GO" id="GO:0000724">
    <property type="term" value="P:double-strand break repair via homologous recombination"/>
    <property type="evidence" value="ECO:0007669"/>
    <property type="project" value="TreeGrafter"/>
</dbReference>
<feature type="domain" description="Helicase C-terminal" evidence="5">
    <location>
        <begin position="1"/>
        <end position="138"/>
    </location>
</feature>
<dbReference type="GO" id="GO:0005694">
    <property type="term" value="C:chromosome"/>
    <property type="evidence" value="ECO:0007669"/>
    <property type="project" value="TreeGrafter"/>
</dbReference>
<dbReference type="GO" id="GO:0005737">
    <property type="term" value="C:cytoplasm"/>
    <property type="evidence" value="ECO:0007669"/>
    <property type="project" value="TreeGrafter"/>
</dbReference>
<dbReference type="OrthoDB" id="10261556at2759"/>
<dbReference type="AlphaFoldDB" id="A0A409X9D3"/>
<evidence type="ECO:0000256" key="3">
    <source>
        <dbReference type="ARBA" id="ARBA00034808"/>
    </source>
</evidence>
<comment type="similarity">
    <text evidence="1">Belongs to the helicase family. RecQ subfamily.</text>
</comment>
<dbReference type="Pfam" id="PF00271">
    <property type="entry name" value="Helicase_C"/>
    <property type="match status" value="1"/>
</dbReference>
<gene>
    <name evidence="6" type="ORF">CVT24_001482</name>
</gene>
<evidence type="ECO:0000259" key="5">
    <source>
        <dbReference type="PROSITE" id="PS51194"/>
    </source>
</evidence>
<protein>
    <recommendedName>
        <fullName evidence="3">DNA 3'-5' helicase</fullName>
        <ecNumber evidence="3">5.6.2.4</ecNumber>
    </recommendedName>
</protein>
<dbReference type="PROSITE" id="PS51194">
    <property type="entry name" value="HELICASE_CTER"/>
    <property type="match status" value="1"/>
</dbReference>
<dbReference type="SUPFAM" id="SSF52540">
    <property type="entry name" value="P-loop containing nucleoside triphosphate hydrolases"/>
    <property type="match status" value="1"/>
</dbReference>
<keyword evidence="7" id="KW-1185">Reference proteome</keyword>
<reference evidence="6 7" key="1">
    <citation type="journal article" date="2018" name="Evol. Lett.">
        <title>Horizontal gene cluster transfer increased hallucinogenic mushroom diversity.</title>
        <authorList>
            <person name="Reynolds H.T."/>
            <person name="Vijayakumar V."/>
            <person name="Gluck-Thaler E."/>
            <person name="Korotkin H.B."/>
            <person name="Matheny P.B."/>
            <person name="Slot J.C."/>
        </authorList>
    </citation>
    <scope>NUCLEOTIDE SEQUENCE [LARGE SCALE GENOMIC DNA]</scope>
    <source>
        <strain evidence="6 7">2629</strain>
    </source>
</reference>